<evidence type="ECO:0000313" key="1">
    <source>
        <dbReference type="EMBL" id="ADC61775.1"/>
    </source>
</evidence>
<dbReference type="Proteomes" id="UP000001441">
    <property type="component" value="Chromosome"/>
</dbReference>
<dbReference type="HOGENOM" id="CLU_2696350_0_0_6"/>
<gene>
    <name evidence="1" type="ordered locus">Alvin_0829</name>
</gene>
<accession>D3RQH0</accession>
<reference evidence="1 2" key="1">
    <citation type="journal article" date="2011" name="Stand. Genomic Sci.">
        <title>Complete genome sequence of Allochromatium vinosum DSM 180(T).</title>
        <authorList>
            <person name="Weissgerber T."/>
            <person name="Zigann R."/>
            <person name="Bruce D."/>
            <person name="Chang Y.J."/>
            <person name="Detter J.C."/>
            <person name="Han C."/>
            <person name="Hauser L."/>
            <person name="Jeffries C.D."/>
            <person name="Land M."/>
            <person name="Munk A.C."/>
            <person name="Tapia R."/>
            <person name="Dahl C."/>
        </authorList>
    </citation>
    <scope>NUCLEOTIDE SEQUENCE [LARGE SCALE GENOMIC DNA]</scope>
    <source>
        <strain evidence="2">ATCC 17899 / DSM 180 / NBRC 103801 / NCIMB 10441 / D</strain>
    </source>
</reference>
<dbReference type="AlphaFoldDB" id="D3RQH0"/>
<proteinExistence type="predicted"/>
<sequence>MRFLFVGSHLCAQASSGQTLAGLPLPSTSSYIRPLRGHLRYSYRGLSPHQFMPMPGVHKKMQRNHKAYGFAAR</sequence>
<organism evidence="1 2">
    <name type="scientific">Allochromatium vinosum (strain ATCC 17899 / DSM 180 / NBRC 103801 / NCIMB 10441 / D)</name>
    <name type="common">Chromatium vinosum</name>
    <dbReference type="NCBI Taxonomy" id="572477"/>
    <lineage>
        <taxon>Bacteria</taxon>
        <taxon>Pseudomonadati</taxon>
        <taxon>Pseudomonadota</taxon>
        <taxon>Gammaproteobacteria</taxon>
        <taxon>Chromatiales</taxon>
        <taxon>Chromatiaceae</taxon>
        <taxon>Allochromatium</taxon>
    </lineage>
</organism>
<evidence type="ECO:0000313" key="2">
    <source>
        <dbReference type="Proteomes" id="UP000001441"/>
    </source>
</evidence>
<protein>
    <submittedName>
        <fullName evidence="1">Uncharacterized protein</fullName>
    </submittedName>
</protein>
<keyword evidence="2" id="KW-1185">Reference proteome</keyword>
<dbReference type="eggNOG" id="ENOG5033IR2">
    <property type="taxonomic scope" value="Bacteria"/>
</dbReference>
<dbReference type="KEGG" id="alv:Alvin_0829"/>
<dbReference type="EMBL" id="CP001896">
    <property type="protein sequence ID" value="ADC61775.1"/>
    <property type="molecule type" value="Genomic_DNA"/>
</dbReference>
<name>D3RQH0_ALLVD</name>